<sequence length="146" mass="16249">MLIGDTQGKIRVKYESYTVKIEPKNRPDIMMGQYIRSRLGKRRHLVVEEAAQAAPSGGGGGASDTSHASGRGGTTVSGAMGRLMQALCFICVFGDLIIVPEAYFWSEKEKKEKKKKEKERAAREGKKKEKKRMENRESEGERGGKK</sequence>
<reference evidence="3 4" key="1">
    <citation type="submission" date="2019-07" db="EMBL/GenBank/DDBJ databases">
        <title>WGS assembly of Gossypium tomentosum.</title>
        <authorList>
            <person name="Chen Z.J."/>
            <person name="Sreedasyam A."/>
            <person name="Ando A."/>
            <person name="Song Q."/>
            <person name="De L."/>
            <person name="Hulse-Kemp A."/>
            <person name="Ding M."/>
            <person name="Ye W."/>
            <person name="Kirkbride R."/>
            <person name="Jenkins J."/>
            <person name="Plott C."/>
            <person name="Lovell J."/>
            <person name="Lin Y.-M."/>
            <person name="Vaughn R."/>
            <person name="Liu B."/>
            <person name="Li W."/>
            <person name="Simpson S."/>
            <person name="Scheffler B."/>
            <person name="Saski C."/>
            <person name="Grover C."/>
            <person name="Hu G."/>
            <person name="Conover J."/>
            <person name="Carlson J."/>
            <person name="Shu S."/>
            <person name="Boston L."/>
            <person name="Williams M."/>
            <person name="Peterson D."/>
            <person name="Mcgee K."/>
            <person name="Jones D."/>
            <person name="Wendel J."/>
            <person name="Stelly D."/>
            <person name="Grimwood J."/>
            <person name="Schmutz J."/>
        </authorList>
    </citation>
    <scope>NUCLEOTIDE SEQUENCE [LARGE SCALE GENOMIC DNA]</scope>
    <source>
        <strain evidence="3">7179.01</strain>
    </source>
</reference>
<keyword evidence="2" id="KW-0472">Membrane</keyword>
<accession>A0A5D2M8P3</accession>
<dbReference type="Proteomes" id="UP000322667">
    <property type="component" value="Chromosome D01"/>
</dbReference>
<organism evidence="3 4">
    <name type="scientific">Gossypium tomentosum</name>
    <name type="common">Hawaiian cotton</name>
    <name type="synonym">Gossypium sandvicense</name>
    <dbReference type="NCBI Taxonomy" id="34277"/>
    <lineage>
        <taxon>Eukaryota</taxon>
        <taxon>Viridiplantae</taxon>
        <taxon>Streptophyta</taxon>
        <taxon>Embryophyta</taxon>
        <taxon>Tracheophyta</taxon>
        <taxon>Spermatophyta</taxon>
        <taxon>Magnoliopsida</taxon>
        <taxon>eudicotyledons</taxon>
        <taxon>Gunneridae</taxon>
        <taxon>Pentapetalae</taxon>
        <taxon>rosids</taxon>
        <taxon>malvids</taxon>
        <taxon>Malvales</taxon>
        <taxon>Malvaceae</taxon>
        <taxon>Malvoideae</taxon>
        <taxon>Gossypium</taxon>
    </lineage>
</organism>
<feature type="transmembrane region" description="Helical" evidence="2">
    <location>
        <begin position="83"/>
        <end position="105"/>
    </location>
</feature>
<name>A0A5D2M8P3_GOSTO</name>
<evidence type="ECO:0000313" key="4">
    <source>
        <dbReference type="Proteomes" id="UP000322667"/>
    </source>
</evidence>
<dbReference type="EMBL" id="CM017623">
    <property type="protein sequence ID" value="TYH87717.1"/>
    <property type="molecule type" value="Genomic_DNA"/>
</dbReference>
<keyword evidence="4" id="KW-1185">Reference proteome</keyword>
<evidence type="ECO:0000256" key="1">
    <source>
        <dbReference type="SAM" id="MobiDB-lite"/>
    </source>
</evidence>
<feature type="region of interest" description="Disordered" evidence="1">
    <location>
        <begin position="108"/>
        <end position="146"/>
    </location>
</feature>
<proteinExistence type="predicted"/>
<keyword evidence="2" id="KW-1133">Transmembrane helix</keyword>
<evidence type="ECO:0000313" key="3">
    <source>
        <dbReference type="EMBL" id="TYH87717.1"/>
    </source>
</evidence>
<evidence type="ECO:0000256" key="2">
    <source>
        <dbReference type="SAM" id="Phobius"/>
    </source>
</evidence>
<protein>
    <submittedName>
        <fullName evidence="3">Uncharacterized protein</fullName>
    </submittedName>
</protein>
<feature type="region of interest" description="Disordered" evidence="1">
    <location>
        <begin position="50"/>
        <end position="73"/>
    </location>
</feature>
<gene>
    <name evidence="3" type="ORF">ES332_D01G138300v1</name>
</gene>
<dbReference type="AlphaFoldDB" id="A0A5D2M8P3"/>
<keyword evidence="2" id="KW-0812">Transmembrane</keyword>
<feature type="compositionally biased region" description="Basic and acidic residues" evidence="1">
    <location>
        <begin position="118"/>
        <end position="146"/>
    </location>
</feature>